<evidence type="ECO:0000256" key="4">
    <source>
        <dbReference type="ARBA" id="ARBA00022989"/>
    </source>
</evidence>
<evidence type="ECO:0000313" key="8">
    <source>
        <dbReference type="Proteomes" id="UP001183246"/>
    </source>
</evidence>
<keyword evidence="2" id="KW-1003">Cell membrane</keyword>
<feature type="transmembrane region" description="Helical" evidence="6">
    <location>
        <begin position="151"/>
        <end position="174"/>
    </location>
</feature>
<reference evidence="8" key="1">
    <citation type="submission" date="2023-07" db="EMBL/GenBank/DDBJ databases">
        <title>30 novel species of actinomycetes from the DSMZ collection.</title>
        <authorList>
            <person name="Nouioui I."/>
        </authorList>
    </citation>
    <scope>NUCLEOTIDE SEQUENCE [LARGE SCALE GENOMIC DNA]</scope>
    <source>
        <strain evidence="8">DSM 44938</strain>
    </source>
</reference>
<evidence type="ECO:0000256" key="3">
    <source>
        <dbReference type="ARBA" id="ARBA00022692"/>
    </source>
</evidence>
<evidence type="ECO:0000256" key="6">
    <source>
        <dbReference type="SAM" id="Phobius"/>
    </source>
</evidence>
<dbReference type="PANTHER" id="PTHR30213">
    <property type="entry name" value="INNER MEMBRANE PROTEIN YHJD"/>
    <property type="match status" value="1"/>
</dbReference>
<comment type="caution">
    <text evidence="7">The sequence shown here is derived from an EMBL/GenBank/DDBJ whole genome shotgun (WGS) entry which is preliminary data.</text>
</comment>
<feature type="transmembrane region" description="Helical" evidence="6">
    <location>
        <begin position="105"/>
        <end position="130"/>
    </location>
</feature>
<evidence type="ECO:0000313" key="7">
    <source>
        <dbReference type="EMBL" id="MDT0343478.1"/>
    </source>
</evidence>
<evidence type="ECO:0000256" key="2">
    <source>
        <dbReference type="ARBA" id="ARBA00022475"/>
    </source>
</evidence>
<keyword evidence="5 6" id="KW-0472">Membrane</keyword>
<sequence>MTNGHDGQPPARTPTELPARSWGRVLIRTAKEFRADELIDRAAALTYYGILAVFPGLLTVVSILGLLGSRAIDPLVENVAELAPGAARDVLTRMLEQVRDGPGKAGIGLVTGLAVALWSASGYVAAFMRAANAAYDIGEGRPVWKTLPTRLVITLALVVLMAVIAVAVVFTGTLAHRAGEILGLGETAVTVWNIAKWPVLLFLISLVVALLYWAAPNVRHGFRWVTPGSVLAVLIWLAASAAFGLYVANFGNFNRTYGSLAAVIIFLVWLWLTNAAVLFGLEFDAELERDRAIEIGHPPGREPYTEPRDTRKL</sequence>
<organism evidence="7 8">
    <name type="scientific">Streptomyces litchfieldiae</name>
    <dbReference type="NCBI Taxonomy" id="3075543"/>
    <lineage>
        <taxon>Bacteria</taxon>
        <taxon>Bacillati</taxon>
        <taxon>Actinomycetota</taxon>
        <taxon>Actinomycetes</taxon>
        <taxon>Kitasatosporales</taxon>
        <taxon>Streptomycetaceae</taxon>
        <taxon>Streptomyces</taxon>
    </lineage>
</organism>
<dbReference type="NCBIfam" id="TIGR00765">
    <property type="entry name" value="yihY_not_rbn"/>
    <property type="match status" value="1"/>
</dbReference>
<dbReference type="PIRSF" id="PIRSF035875">
    <property type="entry name" value="RNase_BN"/>
    <property type="match status" value="1"/>
</dbReference>
<dbReference type="InterPro" id="IPR017039">
    <property type="entry name" value="Virul_fac_BrkB"/>
</dbReference>
<comment type="subcellular location">
    <subcellularLocation>
        <location evidence="1">Cell membrane</location>
        <topology evidence="1">Multi-pass membrane protein</topology>
    </subcellularLocation>
</comment>
<dbReference type="PANTHER" id="PTHR30213:SF0">
    <property type="entry name" value="UPF0761 MEMBRANE PROTEIN YIHY"/>
    <property type="match status" value="1"/>
</dbReference>
<keyword evidence="4 6" id="KW-1133">Transmembrane helix</keyword>
<evidence type="ECO:0000256" key="5">
    <source>
        <dbReference type="ARBA" id="ARBA00023136"/>
    </source>
</evidence>
<feature type="transmembrane region" description="Helical" evidence="6">
    <location>
        <begin position="260"/>
        <end position="281"/>
    </location>
</feature>
<gene>
    <name evidence="7" type="ORF">RM590_12760</name>
</gene>
<dbReference type="EMBL" id="JAVREL010000006">
    <property type="protein sequence ID" value="MDT0343478.1"/>
    <property type="molecule type" value="Genomic_DNA"/>
</dbReference>
<protein>
    <submittedName>
        <fullName evidence="7">YihY/virulence factor BrkB family protein</fullName>
    </submittedName>
</protein>
<dbReference type="RefSeq" id="WP_311704616.1">
    <property type="nucleotide sequence ID" value="NZ_JAVREL010000006.1"/>
</dbReference>
<dbReference type="Proteomes" id="UP001183246">
    <property type="component" value="Unassembled WGS sequence"/>
</dbReference>
<evidence type="ECO:0000256" key="1">
    <source>
        <dbReference type="ARBA" id="ARBA00004651"/>
    </source>
</evidence>
<proteinExistence type="predicted"/>
<keyword evidence="3 6" id="KW-0812">Transmembrane</keyword>
<name>A0ABU2MRG4_9ACTN</name>
<keyword evidence="8" id="KW-1185">Reference proteome</keyword>
<feature type="transmembrane region" description="Helical" evidence="6">
    <location>
        <begin position="227"/>
        <end position="248"/>
    </location>
</feature>
<accession>A0ABU2MRG4</accession>
<dbReference type="Pfam" id="PF03631">
    <property type="entry name" value="Virul_fac_BrkB"/>
    <property type="match status" value="1"/>
</dbReference>
<feature type="transmembrane region" description="Helical" evidence="6">
    <location>
        <begin position="44"/>
        <end position="67"/>
    </location>
</feature>
<feature type="transmembrane region" description="Helical" evidence="6">
    <location>
        <begin position="194"/>
        <end position="215"/>
    </location>
</feature>